<dbReference type="Proteomes" id="UP000093343">
    <property type="component" value="Unassembled WGS sequence"/>
</dbReference>
<evidence type="ECO:0000313" key="2">
    <source>
        <dbReference type="Proteomes" id="UP000093343"/>
    </source>
</evidence>
<keyword evidence="2" id="KW-1185">Reference proteome</keyword>
<evidence type="ECO:0008006" key="3">
    <source>
        <dbReference type="Google" id="ProtNLM"/>
    </source>
</evidence>
<evidence type="ECO:0000313" key="1">
    <source>
        <dbReference type="EMBL" id="OCB73755.1"/>
    </source>
</evidence>
<name>A0ABX2XJC1_9FLAO</name>
<accession>A0ABX2XJC1</accession>
<reference evidence="2" key="1">
    <citation type="submission" date="2016-03" db="EMBL/GenBank/DDBJ databases">
        <title>Draft genome sequence of Paenibacillus glacialis DSM 22343.</title>
        <authorList>
            <person name="Shin S.-K."/>
            <person name="Yi H."/>
        </authorList>
    </citation>
    <scope>NUCLEOTIDE SEQUENCE [LARGE SCALE GENOMIC DNA]</scope>
    <source>
        <strain evidence="2">CCUG 60099</strain>
    </source>
</reference>
<comment type="caution">
    <text evidence="1">The sequence shown here is derived from an EMBL/GenBank/DDBJ whole genome shotgun (WGS) entry which is preliminary data.</text>
</comment>
<proteinExistence type="predicted"/>
<protein>
    <recommendedName>
        <fullName evidence="3">Carboxypeptidase regulatory-like domain-containing protein</fullName>
    </recommendedName>
</protein>
<dbReference type="RefSeq" id="WP_065450071.1">
    <property type="nucleotide sequence ID" value="NZ_LVEN01000027.1"/>
</dbReference>
<dbReference type="EMBL" id="LVEN01000027">
    <property type="protein sequence ID" value="OCB73755.1"/>
    <property type="molecule type" value="Genomic_DNA"/>
</dbReference>
<organism evidence="1 2">
    <name type="scientific">Flavobacterium piscis</name>
    <dbReference type="NCBI Taxonomy" id="1114874"/>
    <lineage>
        <taxon>Bacteria</taxon>
        <taxon>Pseudomonadati</taxon>
        <taxon>Bacteroidota</taxon>
        <taxon>Flavobacteriia</taxon>
        <taxon>Flavobacteriales</taxon>
        <taxon>Flavobacteriaceae</taxon>
        <taxon>Flavobacterium</taxon>
    </lineage>
</organism>
<gene>
    <name evidence="1" type="ORF">FLP_13855</name>
</gene>
<sequence>MKILYFKKFCTIILVLTITFVCQSCLVSRCKRPQITGYIYDSITRKPIENCNVGENLTDIKGYFQLKELRYSEFTFVGYEAPPLMVNEAIYKEGYEKKSIELFNPFGGGIRKGAVHNCDTIFLKKAPIIAVDK</sequence>